<dbReference type="Proteomes" id="UP000242682">
    <property type="component" value="Unassembled WGS sequence"/>
</dbReference>
<evidence type="ECO:0000313" key="2">
    <source>
        <dbReference type="Proteomes" id="UP000242682"/>
    </source>
</evidence>
<dbReference type="Pfam" id="PF13079">
    <property type="entry name" value="DUF3916"/>
    <property type="match status" value="1"/>
</dbReference>
<protein>
    <submittedName>
        <fullName evidence="1">Uncharacterized protein DUF3916</fullName>
    </submittedName>
</protein>
<sequence>MNSFGKSPSGYFMKTRGKNMREKKVRGKHRKMKSLIQRIEEYTEAFPEEFHNGYWYLPLPAAEDFINSSKTPAKVKRLCIQTLLDRGRRLSSMKPGKEKFCVVISVCLPDLWRSQLIIFEEDFCFEGFFNRNNEDQKWLPLPLERNLQTEWSLAAPNHFRSFGFQEVITDKEAGYFYDGELWFIGEFQKENF</sequence>
<dbReference type="EMBL" id="PYAT01000003">
    <property type="protein sequence ID" value="PSL40960.1"/>
    <property type="molecule type" value="Genomic_DNA"/>
</dbReference>
<reference evidence="1 2" key="1">
    <citation type="submission" date="2018-03" db="EMBL/GenBank/DDBJ databases">
        <title>Genomic Encyclopedia of Type Strains, Phase III (KMG-III): the genomes of soil and plant-associated and newly described type strains.</title>
        <authorList>
            <person name="Whitman W."/>
        </authorList>
    </citation>
    <scope>NUCLEOTIDE SEQUENCE [LARGE SCALE GENOMIC DNA]</scope>
    <source>
        <strain evidence="1 2">CGMCC 1.12259</strain>
    </source>
</reference>
<proteinExistence type="predicted"/>
<dbReference type="InterPro" id="IPR025075">
    <property type="entry name" value="DUF3916"/>
</dbReference>
<organism evidence="1 2">
    <name type="scientific">Planomicrobium soli</name>
    <dbReference type="NCBI Taxonomy" id="1176648"/>
    <lineage>
        <taxon>Bacteria</taxon>
        <taxon>Bacillati</taxon>
        <taxon>Bacillota</taxon>
        <taxon>Bacilli</taxon>
        <taxon>Bacillales</taxon>
        <taxon>Caryophanaceae</taxon>
        <taxon>Planomicrobium</taxon>
    </lineage>
</organism>
<evidence type="ECO:0000313" key="1">
    <source>
        <dbReference type="EMBL" id="PSL40960.1"/>
    </source>
</evidence>
<name>A0A2P8H445_9BACL</name>
<comment type="caution">
    <text evidence="1">The sequence shown here is derived from an EMBL/GenBank/DDBJ whole genome shotgun (WGS) entry which is preliminary data.</text>
</comment>
<keyword evidence="2" id="KW-1185">Reference proteome</keyword>
<accession>A0A2P8H445</accession>
<gene>
    <name evidence="1" type="ORF">B0H99_10392</name>
</gene>
<dbReference type="AlphaFoldDB" id="A0A2P8H445"/>